<evidence type="ECO:0000313" key="2">
    <source>
        <dbReference type="Proteomes" id="UP001198983"/>
    </source>
</evidence>
<proteinExistence type="predicted"/>
<dbReference type="RefSeq" id="WP_207706343.1">
    <property type="nucleotide sequence ID" value="NZ_CP081135.1"/>
</dbReference>
<organism evidence="1 2">
    <name type="scientific">Terrisporobacter hibernicus</name>
    <dbReference type="NCBI Taxonomy" id="2813371"/>
    <lineage>
        <taxon>Bacteria</taxon>
        <taxon>Bacillati</taxon>
        <taxon>Bacillota</taxon>
        <taxon>Clostridia</taxon>
        <taxon>Peptostreptococcales</taxon>
        <taxon>Peptostreptococcaceae</taxon>
        <taxon>Terrisporobacter</taxon>
    </lineage>
</organism>
<keyword evidence="2" id="KW-1185">Reference proteome</keyword>
<accession>A0AAX2ZEQ4</accession>
<evidence type="ECO:0000313" key="1">
    <source>
        <dbReference type="EMBL" id="UEL47763.1"/>
    </source>
</evidence>
<name>A0AAX2ZEQ4_9FIRM</name>
<dbReference type="KEGG" id="tem:JW646_19450"/>
<gene>
    <name evidence="1" type="ORF">JW646_19450</name>
</gene>
<dbReference type="Proteomes" id="UP001198983">
    <property type="component" value="Chromosome"/>
</dbReference>
<protein>
    <submittedName>
        <fullName evidence="1">DUF3916 domain-containing protein</fullName>
    </submittedName>
</protein>
<sequence>MEKKLKELTSEFPKIDLDYGYWHLHIPTSQRFIDSYKTPASLRRKFIQLIIDRVEFLINNKLQSDVSVRIVACINLPSLWDSQIIVFFGDEYYKNFFNRNTEYQKWITLSKERNICKEWNLNFPSSMKVKGYKEEIYEEDLCYEGELWFIGEIDVK</sequence>
<dbReference type="InterPro" id="IPR025075">
    <property type="entry name" value="DUF3916"/>
</dbReference>
<dbReference type="Pfam" id="PF13079">
    <property type="entry name" value="DUF3916"/>
    <property type="match status" value="1"/>
</dbReference>
<dbReference type="EMBL" id="CP081135">
    <property type="protein sequence ID" value="UEL47763.1"/>
    <property type="molecule type" value="Genomic_DNA"/>
</dbReference>
<reference evidence="1 2" key="1">
    <citation type="journal article" date="2023" name="Int. J. Syst. Evol. Microbiol.">
        <title>Terrisporobacter hibernicus sp. nov., isolated from bovine faeces in Northern Ireland.</title>
        <authorList>
            <person name="Mitchell M."/>
            <person name="Nguyen S.V."/>
            <person name="Connor M."/>
            <person name="Fairley D.J."/>
            <person name="Donoghue O."/>
            <person name="Marshall H."/>
            <person name="Koolman L."/>
            <person name="McMullan G."/>
            <person name="Schaffer K.E."/>
            <person name="McGrath J.W."/>
            <person name="Fanning S."/>
        </authorList>
    </citation>
    <scope>NUCLEOTIDE SEQUENCE [LARGE SCALE GENOMIC DNA]</scope>
    <source>
        <strain evidence="1 2">MCA3</strain>
    </source>
</reference>
<dbReference type="AlphaFoldDB" id="A0AAX2ZEQ4"/>